<evidence type="ECO:0000313" key="8">
    <source>
        <dbReference type="EMBL" id="GFO62366.1"/>
    </source>
</evidence>
<evidence type="ECO:0000256" key="4">
    <source>
        <dbReference type="ARBA" id="ARBA00022857"/>
    </source>
</evidence>
<dbReference type="Proteomes" id="UP000568888">
    <property type="component" value="Unassembled WGS sequence"/>
</dbReference>
<keyword evidence="2" id="KW-0732">Signal</keyword>
<dbReference type="EMBL" id="BLXY01000001">
    <property type="protein sequence ID" value="GFO62366.1"/>
    <property type="molecule type" value="Genomic_DNA"/>
</dbReference>
<evidence type="ECO:0000313" key="10">
    <source>
        <dbReference type="Proteomes" id="UP000568888"/>
    </source>
</evidence>
<dbReference type="InterPro" id="IPR036188">
    <property type="entry name" value="FAD/NAD-bd_sf"/>
</dbReference>
<dbReference type="PANTHER" id="PTHR46091">
    <property type="entry name" value="BLR7054 PROTEIN"/>
    <property type="match status" value="1"/>
</dbReference>
<evidence type="ECO:0000313" key="11">
    <source>
        <dbReference type="Proteomes" id="UP000831485"/>
    </source>
</evidence>
<keyword evidence="4" id="KW-0521">NADP</keyword>
<reference evidence="10" key="1">
    <citation type="submission" date="2020-06" db="EMBL/GenBank/DDBJ databases">
        <title>Draft genomic sequecing of Geomonas sp. Red736.</title>
        <authorList>
            <person name="Itoh H."/>
            <person name="Xu Z.X."/>
            <person name="Ushijima N."/>
            <person name="Masuda Y."/>
            <person name="Shiratori Y."/>
            <person name="Senoo K."/>
        </authorList>
    </citation>
    <scope>NUCLEOTIDE SEQUENCE [LARGE SCALE GENOMIC DNA]</scope>
    <source>
        <strain evidence="10">Red736</strain>
    </source>
</reference>
<feature type="transmembrane region" description="Helical" evidence="6">
    <location>
        <begin position="461"/>
        <end position="481"/>
    </location>
</feature>
<reference evidence="8" key="2">
    <citation type="journal article" date="2021" name="Int. J. Syst. Evol. Microbiol.">
        <title>Geomonas silvestris sp. nov., Geomonas paludis sp. nov. and Geomonas limicola sp. nov., isolated from terrestrial environments, and emended description of the genus Geomonas.</title>
        <authorList>
            <person name="Itoh H."/>
            <person name="Xu Z."/>
            <person name="Masuda Y."/>
            <person name="Ushijima N."/>
            <person name="Hayakawa C."/>
            <person name="Shiratori Y."/>
            <person name="Senoo K."/>
        </authorList>
    </citation>
    <scope>NUCLEOTIDE SEQUENCE</scope>
    <source>
        <strain evidence="8">Red736</strain>
    </source>
</reference>
<dbReference type="Gene3D" id="3.50.50.60">
    <property type="entry name" value="FAD/NAD(P)-binding domain"/>
    <property type="match status" value="2"/>
</dbReference>
<dbReference type="GO" id="GO:0016491">
    <property type="term" value="F:oxidoreductase activity"/>
    <property type="evidence" value="ECO:0007669"/>
    <property type="project" value="InterPro"/>
</dbReference>
<evidence type="ECO:0000256" key="1">
    <source>
        <dbReference type="ARBA" id="ARBA00022630"/>
    </source>
</evidence>
<keyword evidence="5" id="KW-0520">NAD</keyword>
<reference evidence="9" key="3">
    <citation type="submission" date="2022-04" db="EMBL/GenBank/DDBJ databases">
        <authorList>
            <person name="Liu G."/>
        </authorList>
    </citation>
    <scope>NUCLEOTIDE SEQUENCE</scope>
    <source>
        <strain evidence="9">RG22</strain>
    </source>
</reference>
<organism evidence="8 10">
    <name type="scientific">Geomonas paludis</name>
    <dbReference type="NCBI Taxonomy" id="2740185"/>
    <lineage>
        <taxon>Bacteria</taxon>
        <taxon>Pseudomonadati</taxon>
        <taxon>Thermodesulfobacteriota</taxon>
        <taxon>Desulfuromonadia</taxon>
        <taxon>Geobacterales</taxon>
        <taxon>Geobacteraceae</taxon>
        <taxon>Geomonas</taxon>
    </lineage>
</organism>
<keyword evidence="1" id="KW-0285">Flavoprotein</keyword>
<dbReference type="AlphaFoldDB" id="A0A6V8MQL9"/>
<dbReference type="EMBL" id="CP096574">
    <property type="protein sequence ID" value="UPU36042.1"/>
    <property type="molecule type" value="Genomic_DNA"/>
</dbReference>
<evidence type="ECO:0000259" key="7">
    <source>
        <dbReference type="Pfam" id="PF01593"/>
    </source>
</evidence>
<protein>
    <submittedName>
        <fullName evidence="9">NAD(P)/FAD-dependent oxidoreductase</fullName>
    </submittedName>
</protein>
<feature type="domain" description="Amine oxidase" evidence="7">
    <location>
        <begin position="12"/>
        <end position="477"/>
    </location>
</feature>
<keyword evidence="6" id="KW-0812">Transmembrane</keyword>
<keyword evidence="6" id="KW-0472">Membrane</keyword>
<accession>A0A6V8MQL9</accession>
<dbReference type="Pfam" id="PF01593">
    <property type="entry name" value="Amino_oxidase"/>
    <property type="match status" value="1"/>
</dbReference>
<evidence type="ECO:0000256" key="3">
    <source>
        <dbReference type="ARBA" id="ARBA00022827"/>
    </source>
</evidence>
<keyword evidence="6" id="KW-1133">Transmembrane helix</keyword>
<gene>
    <name evidence="8" type="ORF">GMPD_02850</name>
    <name evidence="9" type="ORF">M1B72_21815</name>
</gene>
<keyword evidence="3" id="KW-0274">FAD</keyword>
<dbReference type="SUPFAM" id="SSF51905">
    <property type="entry name" value="FAD/NAD(P)-binding domain"/>
    <property type="match status" value="1"/>
</dbReference>
<dbReference type="InterPro" id="IPR052206">
    <property type="entry name" value="Retinol_saturase"/>
</dbReference>
<evidence type="ECO:0000256" key="5">
    <source>
        <dbReference type="ARBA" id="ARBA00023027"/>
    </source>
</evidence>
<proteinExistence type="predicted"/>
<dbReference type="PANTHER" id="PTHR46091:SF3">
    <property type="entry name" value="AMINE OXIDASE DOMAIN-CONTAINING PROTEIN"/>
    <property type="match status" value="1"/>
</dbReference>
<name>A0A6V8MQL9_9BACT</name>
<evidence type="ECO:0000256" key="2">
    <source>
        <dbReference type="ARBA" id="ARBA00022729"/>
    </source>
</evidence>
<dbReference type="RefSeq" id="WP_183344320.1">
    <property type="nucleotide sequence ID" value="NZ_BLXY01000001.1"/>
</dbReference>
<evidence type="ECO:0000313" key="9">
    <source>
        <dbReference type="EMBL" id="UPU36042.1"/>
    </source>
</evidence>
<dbReference type="InterPro" id="IPR002937">
    <property type="entry name" value="Amino_oxidase"/>
</dbReference>
<evidence type="ECO:0000256" key="6">
    <source>
        <dbReference type="SAM" id="Phobius"/>
    </source>
</evidence>
<keyword evidence="11" id="KW-1185">Reference proteome</keyword>
<sequence length="494" mass="52646">MTYDYAVIGAGVSGITCALTLARSGHQVALIEQAPRTAPLLRGFSRHGVHFDTGFHYTGGLGPGEPLELFLRYLGVGDRIETFCFDERGFDLFRCDAPAFEFSFPIGFANLREQLAATFPAERQAIESYLEQVAAAGQAMPYLNLEAELSQESLLQRVIGPSLREVLDRLTGNELLKSLLSVHSLLYGVSSREVPFALHAAIAGSYYQSVRGIRGGGLSLARAFDARLAELGVTVLCSRQATAIELSPGGAVSGVRLADGELVPCAAAIATVHPQLLLDLVPEGAFRPVYRKRLASLEETVSAVLCFATCDAPIPGLSGSNRFYIPDTAAMDELGGRAVGRGALYLSAAYRDGDPVPAGFIGICPALYSDVAAWQSRRGERPTGYAEYKEEALERLTAQITRAYPELSGHIRSIEASTPLTVSDYCATPLGGLYGVKHMVGQYNPQPATRVPGLFLSGQAVASPGVMGAVLAGLVTCGTLLGHDRIRKELKGCC</sequence>
<dbReference type="Proteomes" id="UP000831485">
    <property type="component" value="Chromosome"/>
</dbReference>